<dbReference type="PRINTS" id="PR00861">
    <property type="entry name" value="ALYTICPTASE"/>
</dbReference>
<dbReference type="GO" id="GO:0006508">
    <property type="term" value="P:proteolysis"/>
    <property type="evidence" value="ECO:0007669"/>
    <property type="project" value="UniProtKB-KW"/>
</dbReference>
<evidence type="ECO:0000256" key="2">
    <source>
        <dbReference type="ARBA" id="ARBA00022670"/>
    </source>
</evidence>
<dbReference type="Proteomes" id="UP000278962">
    <property type="component" value="Unassembled WGS sequence"/>
</dbReference>
<dbReference type="EMBL" id="RBIL01000001">
    <property type="protein sequence ID" value="RKQ90745.1"/>
    <property type="molecule type" value="Genomic_DNA"/>
</dbReference>
<dbReference type="Gene3D" id="3.30.300.50">
    <property type="match status" value="1"/>
</dbReference>
<keyword evidence="4" id="KW-0720">Serine protease</keyword>
<feature type="signal peptide" evidence="8">
    <location>
        <begin position="1"/>
        <end position="25"/>
    </location>
</feature>
<keyword evidence="2" id="KW-0645">Protease</keyword>
<dbReference type="InterPro" id="IPR043504">
    <property type="entry name" value="Peptidase_S1_PA_chymotrypsin"/>
</dbReference>
<gene>
    <name evidence="9" type="ORF">C8N24_0558</name>
</gene>
<keyword evidence="8" id="KW-0732">Signal</keyword>
<comment type="caution">
    <text evidence="9">The sequence shown here is derived from an EMBL/GenBank/DDBJ whole genome shotgun (WGS) entry which is preliminary data.</text>
</comment>
<feature type="active site" description="Charge relay system" evidence="6">
    <location>
        <position position="226"/>
    </location>
</feature>
<dbReference type="InterPro" id="IPR035070">
    <property type="entry name" value="Streptogrisin_prodomain"/>
</dbReference>
<dbReference type="SUPFAM" id="SSF50494">
    <property type="entry name" value="Trypsin-like serine proteases"/>
    <property type="match status" value="1"/>
</dbReference>
<organism evidence="9 10">
    <name type="scientific">Solirubrobacter pauli</name>
    <dbReference type="NCBI Taxonomy" id="166793"/>
    <lineage>
        <taxon>Bacteria</taxon>
        <taxon>Bacillati</taxon>
        <taxon>Actinomycetota</taxon>
        <taxon>Thermoleophilia</taxon>
        <taxon>Solirubrobacterales</taxon>
        <taxon>Solirubrobacteraceae</taxon>
        <taxon>Solirubrobacter</taxon>
    </lineage>
</organism>
<feature type="chain" id="PRO_5025000593" evidence="8">
    <location>
        <begin position="26"/>
        <end position="404"/>
    </location>
</feature>
<dbReference type="InterPro" id="IPR009003">
    <property type="entry name" value="Peptidase_S1_PA"/>
</dbReference>
<evidence type="ECO:0000256" key="8">
    <source>
        <dbReference type="SAM" id="SignalP"/>
    </source>
</evidence>
<feature type="disulfide bond" evidence="7">
    <location>
        <begin position="205"/>
        <end position="227"/>
    </location>
</feature>
<dbReference type="PIRSF" id="PIRSF001134">
    <property type="entry name" value="Streptogrisin"/>
    <property type="match status" value="1"/>
</dbReference>
<dbReference type="CDD" id="cd21112">
    <property type="entry name" value="alphaLP-like"/>
    <property type="match status" value="1"/>
</dbReference>
<feature type="active site" description="Charge relay system" evidence="6">
    <location>
        <position position="254"/>
    </location>
</feature>
<evidence type="ECO:0000313" key="9">
    <source>
        <dbReference type="EMBL" id="RKQ90745.1"/>
    </source>
</evidence>
<evidence type="ECO:0000256" key="5">
    <source>
        <dbReference type="ARBA" id="ARBA00023157"/>
    </source>
</evidence>
<evidence type="ECO:0000256" key="1">
    <source>
        <dbReference type="ARBA" id="ARBA00007664"/>
    </source>
</evidence>
<proteinExistence type="inferred from homology"/>
<reference evidence="9 10" key="1">
    <citation type="submission" date="2018-10" db="EMBL/GenBank/DDBJ databases">
        <title>Genomic Encyclopedia of Archaeal and Bacterial Type Strains, Phase II (KMG-II): from individual species to whole genera.</title>
        <authorList>
            <person name="Goeker M."/>
        </authorList>
    </citation>
    <scope>NUCLEOTIDE SEQUENCE [LARGE SCALE GENOMIC DNA]</scope>
    <source>
        <strain evidence="9 10">DSM 14954</strain>
    </source>
</reference>
<feature type="active site" description="Charge relay system" evidence="6">
    <location>
        <position position="340"/>
    </location>
</feature>
<accession>A0A660L900</accession>
<keyword evidence="5 7" id="KW-1015">Disulfide bond</keyword>
<protein>
    <submittedName>
        <fullName evidence="9">Streptogrisin C</fullName>
    </submittedName>
</protein>
<evidence type="ECO:0000256" key="3">
    <source>
        <dbReference type="ARBA" id="ARBA00022801"/>
    </source>
</evidence>
<evidence type="ECO:0000313" key="10">
    <source>
        <dbReference type="Proteomes" id="UP000278962"/>
    </source>
</evidence>
<dbReference type="Gene3D" id="2.40.10.10">
    <property type="entry name" value="Trypsin-like serine proteases"/>
    <property type="match status" value="2"/>
</dbReference>
<keyword evidence="3" id="KW-0378">Hydrolase</keyword>
<keyword evidence="10" id="KW-1185">Reference proteome</keyword>
<name>A0A660L900_9ACTN</name>
<dbReference type="InterPro" id="IPR001316">
    <property type="entry name" value="Pept_S1A_streptogrisin"/>
</dbReference>
<evidence type="ECO:0000256" key="7">
    <source>
        <dbReference type="PIRSR" id="PIRSR001134-2"/>
    </source>
</evidence>
<dbReference type="AlphaFoldDB" id="A0A660L900"/>
<evidence type="ECO:0000256" key="4">
    <source>
        <dbReference type="ARBA" id="ARBA00022825"/>
    </source>
</evidence>
<sequence>MRLNRTLMSTIVVSTLALSATPALAQEKRSEVADMTAAISRDLGLSPEQVKLTAEQQARAIAIDERLQKELGDQIAGTYFDAKSGQLIVNLTDRSLLETVKGAGATPRLVQNNLKQLGLALNALGGPDTSPEKREVIKSQSQFAALSIDPISNTVKITATKEQAGAAREAIAKYGDLVSVETIDELPEPTVNFLDGGDGYNGNNCSAGFNLRNPSTGAKFLLTAGHCLSKGDWVTGQGGVFFGTTLESWFPSYDDALVRNQNTGYWIQGPWFDSNPSNGAFHSFSGMTDSPVGTIVCKAGIKTKFTCGFITAKNEDVTYSTGETIFDMTRHSACVEPGDSGGSVLSYIGGRFRAEGVTSGARLRRDGDGIRRCLSKFGEQNVSWAFPVVDSMAYYGPKYGATLW</sequence>
<dbReference type="GO" id="GO:0004252">
    <property type="term" value="F:serine-type endopeptidase activity"/>
    <property type="evidence" value="ECO:0007669"/>
    <property type="project" value="InterPro"/>
</dbReference>
<feature type="disulfide bond" evidence="7">
    <location>
        <begin position="297"/>
        <end position="307"/>
    </location>
</feature>
<comment type="similarity">
    <text evidence="1">Belongs to the peptidase S1 family.</text>
</comment>
<evidence type="ECO:0000256" key="6">
    <source>
        <dbReference type="PIRSR" id="PIRSR001134-1"/>
    </source>
</evidence>